<dbReference type="AlphaFoldDB" id="I4AF41"/>
<dbReference type="HOGENOM" id="CLU_040940_5_3_10"/>
<dbReference type="Pfam" id="PF00293">
    <property type="entry name" value="NUDIX"/>
    <property type="match status" value="1"/>
</dbReference>
<dbReference type="EMBL" id="CP003345">
    <property type="protein sequence ID" value="AFM02576.1"/>
    <property type="molecule type" value="Genomic_DNA"/>
</dbReference>
<dbReference type="GO" id="GO:0010945">
    <property type="term" value="F:coenzyme A diphosphatase activity"/>
    <property type="evidence" value="ECO:0007669"/>
    <property type="project" value="InterPro"/>
</dbReference>
<comment type="cofactor">
    <cofactor evidence="1">
        <name>Mn(2+)</name>
        <dbReference type="ChEBI" id="CHEBI:29035"/>
    </cofactor>
</comment>
<dbReference type="STRING" id="880071.Fleli_0066"/>
<accession>I4AF41</accession>
<dbReference type="InterPro" id="IPR020084">
    <property type="entry name" value="NUDIX_hydrolase_CS"/>
</dbReference>
<feature type="domain" description="Nudix hydrolase" evidence="7">
    <location>
        <begin position="45"/>
        <end position="188"/>
    </location>
</feature>
<reference evidence="9" key="1">
    <citation type="submission" date="2012-06" db="EMBL/GenBank/DDBJ databases">
        <title>The complete genome of Flexibacter litoralis DSM 6794.</title>
        <authorList>
            <person name="Lucas S."/>
            <person name="Copeland A."/>
            <person name="Lapidus A."/>
            <person name="Glavina del Rio T."/>
            <person name="Dalin E."/>
            <person name="Tice H."/>
            <person name="Bruce D."/>
            <person name="Goodwin L."/>
            <person name="Pitluck S."/>
            <person name="Peters L."/>
            <person name="Ovchinnikova G."/>
            <person name="Lu M."/>
            <person name="Kyrpides N."/>
            <person name="Mavromatis K."/>
            <person name="Ivanova N."/>
            <person name="Brettin T."/>
            <person name="Detter J.C."/>
            <person name="Han C."/>
            <person name="Larimer F."/>
            <person name="Land M."/>
            <person name="Hauser L."/>
            <person name="Markowitz V."/>
            <person name="Cheng J.-F."/>
            <person name="Hugenholtz P."/>
            <person name="Woyke T."/>
            <person name="Wu D."/>
            <person name="Spring S."/>
            <person name="Lang E."/>
            <person name="Kopitz M."/>
            <person name="Brambilla E."/>
            <person name="Klenk H.-P."/>
            <person name="Eisen J.A."/>
        </authorList>
    </citation>
    <scope>NUCLEOTIDE SEQUENCE [LARGE SCALE GENOMIC DNA]</scope>
    <source>
        <strain evidence="9">ATCC 23117 / DSM 6794 / NBRC 15988 / NCIMB 1366 / Sio-4</strain>
    </source>
</reference>
<evidence type="ECO:0000256" key="2">
    <source>
        <dbReference type="ARBA" id="ARBA00001946"/>
    </source>
</evidence>
<dbReference type="GO" id="GO:0046872">
    <property type="term" value="F:metal ion binding"/>
    <property type="evidence" value="ECO:0007669"/>
    <property type="project" value="UniProtKB-KW"/>
</dbReference>
<evidence type="ECO:0000256" key="5">
    <source>
        <dbReference type="ARBA" id="ARBA00022842"/>
    </source>
</evidence>
<sequence length="220" mass="24869">MSDFIQKLKNRLDSPLRPAKKAQSLMESSARKTLTSFQYKERKKTRIAAVLMLLYPYQDEDGNEKFDWKMPLVLRPPYEGVHNHGGQIGLPGGGEEQQDENLMMTAIRETQEEIGVIVPKVNILGSLSNLYIPPSDSMVTPFVGFLDTKPNFIPDPKEVARVIEAPLSSLQNPALRMQKEIILPNKIILDVPYFAVNEDSIWGATAMMLSEFLHLIEEID</sequence>
<dbReference type="KEGG" id="fli:Fleli_0066"/>
<dbReference type="RefSeq" id="WP_014796045.1">
    <property type="nucleotide sequence ID" value="NC_018018.1"/>
</dbReference>
<keyword evidence="3" id="KW-0479">Metal-binding</keyword>
<evidence type="ECO:0000256" key="1">
    <source>
        <dbReference type="ARBA" id="ARBA00001936"/>
    </source>
</evidence>
<evidence type="ECO:0000259" key="7">
    <source>
        <dbReference type="PROSITE" id="PS51462"/>
    </source>
</evidence>
<dbReference type="CDD" id="cd03426">
    <property type="entry name" value="NUDIX_CoAse_Nudt7"/>
    <property type="match status" value="1"/>
</dbReference>
<dbReference type="eggNOG" id="COG0494">
    <property type="taxonomic scope" value="Bacteria"/>
</dbReference>
<evidence type="ECO:0000256" key="6">
    <source>
        <dbReference type="ARBA" id="ARBA00023211"/>
    </source>
</evidence>
<dbReference type="InterPro" id="IPR045121">
    <property type="entry name" value="CoAse"/>
</dbReference>
<dbReference type="PROSITE" id="PS51462">
    <property type="entry name" value="NUDIX"/>
    <property type="match status" value="1"/>
</dbReference>
<dbReference type="Gene3D" id="3.90.79.10">
    <property type="entry name" value="Nucleoside Triphosphate Pyrophosphohydrolase"/>
    <property type="match status" value="1"/>
</dbReference>
<dbReference type="InterPro" id="IPR000086">
    <property type="entry name" value="NUDIX_hydrolase_dom"/>
</dbReference>
<dbReference type="SUPFAM" id="SSF55811">
    <property type="entry name" value="Nudix"/>
    <property type="match status" value="1"/>
</dbReference>
<keyword evidence="6" id="KW-0464">Manganese</keyword>
<dbReference type="OrthoDB" id="9802805at2"/>
<dbReference type="InterPro" id="IPR015797">
    <property type="entry name" value="NUDIX_hydrolase-like_dom_sf"/>
</dbReference>
<dbReference type="PANTHER" id="PTHR12992:SF11">
    <property type="entry name" value="MITOCHONDRIAL COENZYME A DIPHOSPHATASE NUDT8"/>
    <property type="match status" value="1"/>
</dbReference>
<name>I4AF41_BERLS</name>
<evidence type="ECO:0000313" key="8">
    <source>
        <dbReference type="EMBL" id="AFM02576.1"/>
    </source>
</evidence>
<gene>
    <name evidence="8" type="ordered locus">Fleli_0066</name>
</gene>
<dbReference type="Proteomes" id="UP000006054">
    <property type="component" value="Chromosome"/>
</dbReference>
<dbReference type="PANTHER" id="PTHR12992">
    <property type="entry name" value="NUDIX HYDROLASE"/>
    <property type="match status" value="1"/>
</dbReference>
<organism evidence="8 9">
    <name type="scientific">Bernardetia litoralis (strain ATCC 23117 / DSM 6794 / NBRC 15988 / NCIMB 1366 / Fx l1 / Sio-4)</name>
    <name type="common">Flexibacter litoralis</name>
    <dbReference type="NCBI Taxonomy" id="880071"/>
    <lineage>
        <taxon>Bacteria</taxon>
        <taxon>Pseudomonadati</taxon>
        <taxon>Bacteroidota</taxon>
        <taxon>Cytophagia</taxon>
        <taxon>Cytophagales</taxon>
        <taxon>Bernardetiaceae</taxon>
        <taxon>Bernardetia</taxon>
    </lineage>
</organism>
<keyword evidence="9" id="KW-1185">Reference proteome</keyword>
<keyword evidence="4 8" id="KW-0378">Hydrolase</keyword>
<keyword evidence="5" id="KW-0460">Magnesium</keyword>
<proteinExistence type="predicted"/>
<comment type="cofactor">
    <cofactor evidence="2">
        <name>Mg(2+)</name>
        <dbReference type="ChEBI" id="CHEBI:18420"/>
    </cofactor>
</comment>
<protein>
    <submittedName>
        <fullName evidence="8">NTP pyrophosphohydrolase</fullName>
    </submittedName>
</protein>
<dbReference type="PATRIC" id="fig|880071.3.peg.68"/>
<evidence type="ECO:0000256" key="4">
    <source>
        <dbReference type="ARBA" id="ARBA00022801"/>
    </source>
</evidence>
<evidence type="ECO:0000313" key="9">
    <source>
        <dbReference type="Proteomes" id="UP000006054"/>
    </source>
</evidence>
<dbReference type="PROSITE" id="PS00893">
    <property type="entry name" value="NUDIX_BOX"/>
    <property type="match status" value="1"/>
</dbReference>
<evidence type="ECO:0000256" key="3">
    <source>
        <dbReference type="ARBA" id="ARBA00022723"/>
    </source>
</evidence>